<feature type="compositionally biased region" description="Acidic residues" evidence="1">
    <location>
        <begin position="95"/>
        <end position="115"/>
    </location>
</feature>
<evidence type="ECO:0000256" key="1">
    <source>
        <dbReference type="SAM" id="MobiDB-lite"/>
    </source>
</evidence>
<feature type="compositionally biased region" description="Basic and acidic residues" evidence="1">
    <location>
        <begin position="117"/>
        <end position="129"/>
    </location>
</feature>
<accession>A0ABP8P423</accession>
<reference evidence="3" key="1">
    <citation type="journal article" date="2019" name="Int. J. Syst. Evol. Microbiol.">
        <title>The Global Catalogue of Microorganisms (GCM) 10K type strain sequencing project: providing services to taxonomists for standard genome sequencing and annotation.</title>
        <authorList>
            <consortium name="The Broad Institute Genomics Platform"/>
            <consortium name="The Broad Institute Genome Sequencing Center for Infectious Disease"/>
            <person name="Wu L."/>
            <person name="Ma J."/>
        </authorList>
    </citation>
    <scope>NUCLEOTIDE SEQUENCE [LARGE SCALE GENOMIC DNA]</scope>
    <source>
        <strain evidence="3">JCM 32206</strain>
    </source>
</reference>
<feature type="region of interest" description="Disordered" evidence="1">
    <location>
        <begin position="66"/>
        <end position="138"/>
    </location>
</feature>
<feature type="compositionally biased region" description="Acidic residues" evidence="1">
    <location>
        <begin position="66"/>
        <end position="75"/>
    </location>
</feature>
<name>A0ABP8P423_9NOCA</name>
<evidence type="ECO:0000313" key="2">
    <source>
        <dbReference type="EMBL" id="GAA4479441.1"/>
    </source>
</evidence>
<proteinExistence type="predicted"/>
<protein>
    <submittedName>
        <fullName evidence="2">Uncharacterized protein</fullName>
    </submittedName>
</protein>
<sequence length="138" mass="14483">MNDDEPLFAGSGAGALPPVPEDVWERALSVALDPATPAVDADLVPEMDDDPVVPDDDGIVLVDDDLLEGDDDLPPGDDVAAVPVDDGEHPRLDDDSVDTGDDFGDLPDVTDDGAAEPDLHELHLDHDAVDPYPGDDLL</sequence>
<gene>
    <name evidence="2" type="ORF">GCM10023094_24570</name>
</gene>
<dbReference type="Proteomes" id="UP001501183">
    <property type="component" value="Unassembled WGS sequence"/>
</dbReference>
<evidence type="ECO:0000313" key="3">
    <source>
        <dbReference type="Proteomes" id="UP001501183"/>
    </source>
</evidence>
<keyword evidence="3" id="KW-1185">Reference proteome</keyword>
<dbReference type="EMBL" id="BAABFB010000040">
    <property type="protein sequence ID" value="GAA4479441.1"/>
    <property type="molecule type" value="Genomic_DNA"/>
</dbReference>
<dbReference type="RefSeq" id="WP_345345176.1">
    <property type="nucleotide sequence ID" value="NZ_BAABFB010000040.1"/>
</dbReference>
<comment type="caution">
    <text evidence="2">The sequence shown here is derived from an EMBL/GenBank/DDBJ whole genome shotgun (WGS) entry which is preliminary data.</text>
</comment>
<organism evidence="2 3">
    <name type="scientific">Rhodococcus olei</name>
    <dbReference type="NCBI Taxonomy" id="2161675"/>
    <lineage>
        <taxon>Bacteria</taxon>
        <taxon>Bacillati</taxon>
        <taxon>Actinomycetota</taxon>
        <taxon>Actinomycetes</taxon>
        <taxon>Mycobacteriales</taxon>
        <taxon>Nocardiaceae</taxon>
        <taxon>Rhodococcus</taxon>
    </lineage>
</organism>